<dbReference type="InterPro" id="IPR001173">
    <property type="entry name" value="Glyco_trans_2-like"/>
</dbReference>
<dbReference type="Gene3D" id="3.90.550.10">
    <property type="entry name" value="Spore Coat Polysaccharide Biosynthesis Protein SpsA, Chain A"/>
    <property type="match status" value="1"/>
</dbReference>
<accession>A0ABV4BDU6</accession>
<protein>
    <submittedName>
        <fullName evidence="2">Glycosyltransferase family A protein</fullName>
        <ecNumber evidence="2">2.4.-.-</ecNumber>
    </submittedName>
</protein>
<dbReference type="PANTHER" id="PTHR43685">
    <property type="entry name" value="GLYCOSYLTRANSFERASE"/>
    <property type="match status" value="1"/>
</dbReference>
<dbReference type="Proteomes" id="UP001564408">
    <property type="component" value="Unassembled WGS sequence"/>
</dbReference>
<comment type="caution">
    <text evidence="2">The sequence shown here is derived from an EMBL/GenBank/DDBJ whole genome shotgun (WGS) entry which is preliminary data.</text>
</comment>
<dbReference type="SUPFAM" id="SSF53448">
    <property type="entry name" value="Nucleotide-diphospho-sugar transferases"/>
    <property type="match status" value="1"/>
</dbReference>
<keyword evidence="2" id="KW-0808">Transferase</keyword>
<evidence type="ECO:0000313" key="2">
    <source>
        <dbReference type="EMBL" id="MEY6432686.1"/>
    </source>
</evidence>
<evidence type="ECO:0000259" key="1">
    <source>
        <dbReference type="Pfam" id="PF00535"/>
    </source>
</evidence>
<proteinExistence type="predicted"/>
<dbReference type="GO" id="GO:0016757">
    <property type="term" value="F:glycosyltransferase activity"/>
    <property type="evidence" value="ECO:0007669"/>
    <property type="project" value="UniProtKB-KW"/>
</dbReference>
<dbReference type="Pfam" id="PF00535">
    <property type="entry name" value="Glycos_transf_2"/>
    <property type="match status" value="1"/>
</dbReference>
<name>A0ABV4BDU6_9GAMM</name>
<dbReference type="EMBL" id="JBDKXB010000011">
    <property type="protein sequence ID" value="MEY6432686.1"/>
    <property type="molecule type" value="Genomic_DNA"/>
</dbReference>
<organism evidence="2 3">
    <name type="scientific">Thioalkalicoccus limnaeus</name>
    <dbReference type="NCBI Taxonomy" id="120681"/>
    <lineage>
        <taxon>Bacteria</taxon>
        <taxon>Pseudomonadati</taxon>
        <taxon>Pseudomonadota</taxon>
        <taxon>Gammaproteobacteria</taxon>
        <taxon>Chromatiales</taxon>
        <taxon>Chromatiaceae</taxon>
        <taxon>Thioalkalicoccus</taxon>
    </lineage>
</organism>
<dbReference type="RefSeq" id="WP_369667073.1">
    <property type="nucleotide sequence ID" value="NZ_JBDKXB010000011.1"/>
</dbReference>
<evidence type="ECO:0000313" key="3">
    <source>
        <dbReference type="Proteomes" id="UP001564408"/>
    </source>
</evidence>
<keyword evidence="3" id="KW-1185">Reference proteome</keyword>
<feature type="domain" description="Glycosyltransferase 2-like" evidence="1">
    <location>
        <begin position="4"/>
        <end position="178"/>
    </location>
</feature>
<dbReference type="PANTHER" id="PTHR43685:SF13">
    <property type="entry name" value="O ANTIGEN BIOSYNTHESIS RHAMNOSYLTRANSFERASE RFBN"/>
    <property type="match status" value="1"/>
</dbReference>
<reference evidence="2 3" key="1">
    <citation type="submission" date="2024-05" db="EMBL/GenBank/DDBJ databases">
        <title>Genome Sequence and Characterization of the New Strain Purple Sulfur Bacterium of Genus Thioalkalicoccus.</title>
        <authorList>
            <person name="Bryantseva I.A."/>
            <person name="Kyndt J.A."/>
            <person name="Imhoff J.F."/>
        </authorList>
    </citation>
    <scope>NUCLEOTIDE SEQUENCE [LARGE SCALE GENOMIC DNA]</scope>
    <source>
        <strain evidence="2 3">Um2</strain>
    </source>
</reference>
<dbReference type="InterPro" id="IPR050834">
    <property type="entry name" value="Glycosyltransf_2"/>
</dbReference>
<dbReference type="EC" id="2.4.-.-" evidence="2"/>
<dbReference type="CDD" id="cd00761">
    <property type="entry name" value="Glyco_tranf_GTA_type"/>
    <property type="match status" value="1"/>
</dbReference>
<sequence length="319" mass="36489">MTASVIIPVKNGGPLFREVLARVMAQRAPWRYECLVIDSGSTDGSVEAARRQAGVRVHQIAPAEFGHGRTRNLGCRLTSGDFIVFLTQDALPGDERWLDHLVSAAARWDDAAGAFGRHVAYPDARIVTHRELEAHFAGFGSEVTRARIDDAERFRADPGYRQVLHFFSNNNACIRRDVWQRLPFPEIDFAEDQAWALKAVEAGYSKVYAPHAWVYHSHDFGLLETSRRAFDEARALRRLFGYDLVPTWRHLLRDWRLGSRRDLAWVRAAPAPWTRRVAQGLYAPWLVLAKLLGRYLGTHHGRFGAWTRRLSRDEALRRR</sequence>
<keyword evidence="2" id="KW-0328">Glycosyltransferase</keyword>
<dbReference type="InterPro" id="IPR029044">
    <property type="entry name" value="Nucleotide-diphossugar_trans"/>
</dbReference>
<gene>
    <name evidence="2" type="ORF">ABC977_09745</name>
</gene>